<dbReference type="GO" id="GO:0003677">
    <property type="term" value="F:DNA binding"/>
    <property type="evidence" value="ECO:0007669"/>
    <property type="project" value="InterPro"/>
</dbReference>
<feature type="domain" description="Tyr recombinase" evidence="2">
    <location>
        <begin position="65"/>
        <end position="265"/>
    </location>
</feature>
<keyword evidence="4" id="KW-1185">Reference proteome</keyword>
<keyword evidence="1" id="KW-0233">DNA recombination</keyword>
<dbReference type="AlphaFoldDB" id="A0A151J783"/>
<dbReference type="Gene3D" id="1.10.443.10">
    <property type="entry name" value="Intergrase catalytic core"/>
    <property type="match status" value="1"/>
</dbReference>
<dbReference type="PROSITE" id="PS51898">
    <property type="entry name" value="TYR_RECOMBINASE"/>
    <property type="match status" value="1"/>
</dbReference>
<reference evidence="3 4" key="1">
    <citation type="submission" date="2015-09" db="EMBL/GenBank/DDBJ databases">
        <title>Trachymyrmex cornetzi WGS genome.</title>
        <authorList>
            <person name="Nygaard S."/>
            <person name="Hu H."/>
            <person name="Boomsma J."/>
            <person name="Zhang G."/>
        </authorList>
    </citation>
    <scope>NUCLEOTIDE SEQUENCE [LARGE SCALE GENOMIC DNA]</scope>
    <source>
        <strain evidence="3">Tcor2-1</strain>
        <tissue evidence="3">Whole body</tissue>
    </source>
</reference>
<name>A0A151J783_9HYME</name>
<dbReference type="EMBL" id="KQ979758">
    <property type="protein sequence ID" value="KYN19304.1"/>
    <property type="molecule type" value="Genomic_DNA"/>
</dbReference>
<organism evidence="3 4">
    <name type="scientific">Trachymyrmex cornetzi</name>
    <dbReference type="NCBI Taxonomy" id="471704"/>
    <lineage>
        <taxon>Eukaryota</taxon>
        <taxon>Metazoa</taxon>
        <taxon>Ecdysozoa</taxon>
        <taxon>Arthropoda</taxon>
        <taxon>Hexapoda</taxon>
        <taxon>Insecta</taxon>
        <taxon>Pterygota</taxon>
        <taxon>Neoptera</taxon>
        <taxon>Endopterygota</taxon>
        <taxon>Hymenoptera</taxon>
        <taxon>Apocrita</taxon>
        <taxon>Aculeata</taxon>
        <taxon>Formicoidea</taxon>
        <taxon>Formicidae</taxon>
        <taxon>Myrmicinae</taxon>
        <taxon>Trachymyrmex</taxon>
    </lineage>
</organism>
<dbReference type="InterPro" id="IPR002104">
    <property type="entry name" value="Integrase_catalytic"/>
</dbReference>
<dbReference type="InterPro" id="IPR011010">
    <property type="entry name" value="DNA_brk_join_enz"/>
</dbReference>
<dbReference type="Proteomes" id="UP000078492">
    <property type="component" value="Unassembled WGS sequence"/>
</dbReference>
<dbReference type="SUPFAM" id="SSF56349">
    <property type="entry name" value="DNA breaking-rejoining enzymes"/>
    <property type="match status" value="1"/>
</dbReference>
<gene>
    <name evidence="3" type="ORF">ALC57_08364</name>
</gene>
<dbReference type="InterPro" id="IPR013762">
    <property type="entry name" value="Integrase-like_cat_sf"/>
</dbReference>
<sequence length="267" mass="29621">MSLFSPAVDQVLTFLVQELQKVGSYSTLNTTRSAVSFISDHTIGNHPLVKRFCKGASSIKPQSPRYDFVWDPAPVISKLATIYPYDSLRKLVLLLALGSGQRAQSLAAIRISFISFATDRLTIRIPDRIKTSSAPGRAQPLITFIRFRDRPELCIISILQHYLSITRDLRPNGSDSLFIACVKPQMPGVQTVSRWIRKGLEECGIQGGVFSDHSTCHASTSLAAKKRVPIDLIKRAAGWSGESQVFARFYNRPIINPDDFSKAVLLS</sequence>
<evidence type="ECO:0000313" key="4">
    <source>
        <dbReference type="Proteomes" id="UP000078492"/>
    </source>
</evidence>
<evidence type="ECO:0000256" key="1">
    <source>
        <dbReference type="ARBA" id="ARBA00023172"/>
    </source>
</evidence>
<dbReference type="PANTHER" id="PTHR35617:SF3">
    <property type="entry name" value="CORE-BINDING (CB) DOMAIN-CONTAINING PROTEIN"/>
    <property type="match status" value="1"/>
</dbReference>
<evidence type="ECO:0000313" key="3">
    <source>
        <dbReference type="EMBL" id="KYN19304.1"/>
    </source>
</evidence>
<accession>A0A151J783</accession>
<dbReference type="GO" id="GO:0006310">
    <property type="term" value="P:DNA recombination"/>
    <property type="evidence" value="ECO:0007669"/>
    <property type="project" value="UniProtKB-KW"/>
</dbReference>
<evidence type="ECO:0000259" key="2">
    <source>
        <dbReference type="PROSITE" id="PS51898"/>
    </source>
</evidence>
<dbReference type="GO" id="GO:0015074">
    <property type="term" value="P:DNA integration"/>
    <property type="evidence" value="ECO:0007669"/>
    <property type="project" value="InterPro"/>
</dbReference>
<dbReference type="STRING" id="471704.A0A151J783"/>
<protein>
    <recommendedName>
        <fullName evidence="2">Tyr recombinase domain-containing protein</fullName>
    </recommendedName>
</protein>
<proteinExistence type="predicted"/>
<dbReference type="Pfam" id="PF00589">
    <property type="entry name" value="Phage_integrase"/>
    <property type="match status" value="1"/>
</dbReference>
<dbReference type="PANTHER" id="PTHR35617">
    <property type="entry name" value="PHAGE_INTEGRASE DOMAIN-CONTAINING PROTEIN"/>
    <property type="match status" value="1"/>
</dbReference>